<keyword evidence="17" id="KW-1185">Reference proteome</keyword>
<dbReference type="EMBL" id="LJJC01000004">
    <property type="protein sequence ID" value="KQL54592.1"/>
    <property type="molecule type" value="Genomic_DNA"/>
</dbReference>
<dbReference type="NCBIfam" id="NF004160">
    <property type="entry name" value="PRK05627.1-3"/>
    <property type="match status" value="1"/>
</dbReference>
<dbReference type="UniPathway" id="UPA00276">
    <property type="reaction ID" value="UER00406"/>
</dbReference>
<evidence type="ECO:0000256" key="10">
    <source>
        <dbReference type="ARBA" id="ARBA00022840"/>
    </source>
</evidence>
<dbReference type="Gene3D" id="3.40.50.620">
    <property type="entry name" value="HUPs"/>
    <property type="match status" value="1"/>
</dbReference>
<dbReference type="InterPro" id="IPR023468">
    <property type="entry name" value="Riboflavin_kinase"/>
</dbReference>
<evidence type="ECO:0000256" key="5">
    <source>
        <dbReference type="ARBA" id="ARBA00022679"/>
    </source>
</evidence>
<dbReference type="SUPFAM" id="SSF52374">
    <property type="entry name" value="Nucleotidylyl transferase"/>
    <property type="match status" value="1"/>
</dbReference>
<dbReference type="InterPro" id="IPR002606">
    <property type="entry name" value="Riboflavin_kinase_bac"/>
</dbReference>
<comment type="pathway">
    <text evidence="2 14">Cofactor biosynthesis; FMN biosynthesis; FMN from riboflavin (ATP route): step 1/1.</text>
</comment>
<evidence type="ECO:0000259" key="15">
    <source>
        <dbReference type="SMART" id="SM00904"/>
    </source>
</evidence>
<dbReference type="NCBIfam" id="TIGR00083">
    <property type="entry name" value="ribF"/>
    <property type="match status" value="1"/>
</dbReference>
<dbReference type="EC" id="2.7.1.26" evidence="14"/>
<dbReference type="SUPFAM" id="SSF82114">
    <property type="entry name" value="Riboflavin kinase-like"/>
    <property type="match status" value="1"/>
</dbReference>
<evidence type="ECO:0000256" key="6">
    <source>
        <dbReference type="ARBA" id="ARBA00022695"/>
    </source>
</evidence>
<keyword evidence="8 14" id="KW-0418">Kinase</keyword>
<comment type="caution">
    <text evidence="16">The sequence shown here is derived from an EMBL/GenBank/DDBJ whole genome shotgun (WGS) entry which is preliminary data.</text>
</comment>
<comment type="catalytic activity">
    <reaction evidence="12 14">
        <text>riboflavin + ATP = FMN + ADP + H(+)</text>
        <dbReference type="Rhea" id="RHEA:14357"/>
        <dbReference type="ChEBI" id="CHEBI:15378"/>
        <dbReference type="ChEBI" id="CHEBI:30616"/>
        <dbReference type="ChEBI" id="CHEBI:57986"/>
        <dbReference type="ChEBI" id="CHEBI:58210"/>
        <dbReference type="ChEBI" id="CHEBI:456216"/>
        <dbReference type="EC" id="2.7.1.26"/>
    </reaction>
</comment>
<organism evidence="16 17">
    <name type="scientific">Heyndrickxia shackletonii</name>
    <dbReference type="NCBI Taxonomy" id="157838"/>
    <lineage>
        <taxon>Bacteria</taxon>
        <taxon>Bacillati</taxon>
        <taxon>Bacillota</taxon>
        <taxon>Bacilli</taxon>
        <taxon>Bacillales</taxon>
        <taxon>Bacillaceae</taxon>
        <taxon>Heyndrickxia</taxon>
    </lineage>
</organism>
<dbReference type="Pfam" id="PF06574">
    <property type="entry name" value="FAD_syn"/>
    <property type="match status" value="1"/>
</dbReference>
<dbReference type="InterPro" id="IPR015865">
    <property type="entry name" value="Riboflavin_kinase_bac/euk"/>
</dbReference>
<keyword evidence="3 14" id="KW-0285">Flavoprotein</keyword>
<dbReference type="Proteomes" id="UP000051888">
    <property type="component" value="Unassembled WGS sequence"/>
</dbReference>
<comment type="similarity">
    <text evidence="14">Belongs to the ribF family.</text>
</comment>
<evidence type="ECO:0000256" key="7">
    <source>
        <dbReference type="ARBA" id="ARBA00022741"/>
    </source>
</evidence>
<keyword evidence="10 14" id="KW-0067">ATP-binding</keyword>
<keyword evidence="6 14" id="KW-0548">Nucleotidyltransferase</keyword>
<keyword evidence="9 14" id="KW-0274">FAD</keyword>
<dbReference type="PANTHER" id="PTHR22749">
    <property type="entry name" value="RIBOFLAVIN KINASE/FMN ADENYLYLTRANSFERASE"/>
    <property type="match status" value="1"/>
</dbReference>
<dbReference type="GO" id="GO:0008531">
    <property type="term" value="F:riboflavin kinase activity"/>
    <property type="evidence" value="ECO:0007669"/>
    <property type="project" value="UniProtKB-UniRule"/>
</dbReference>
<dbReference type="Gene3D" id="2.40.30.30">
    <property type="entry name" value="Riboflavin kinase-like"/>
    <property type="match status" value="1"/>
</dbReference>
<reference evidence="16 17" key="1">
    <citation type="submission" date="2015-09" db="EMBL/GenBank/DDBJ databases">
        <title>Genome sequencing project for genomic taxonomy and phylogenomics of Bacillus-like bacteria.</title>
        <authorList>
            <person name="Liu B."/>
            <person name="Wang J."/>
            <person name="Zhu Y."/>
            <person name="Liu G."/>
            <person name="Chen Q."/>
            <person name="Chen Z."/>
            <person name="Lan J."/>
            <person name="Che J."/>
            <person name="Ge C."/>
            <person name="Shi H."/>
            <person name="Pan Z."/>
            <person name="Liu X."/>
        </authorList>
    </citation>
    <scope>NUCLEOTIDE SEQUENCE [LARGE SCALE GENOMIC DNA]</scope>
    <source>
        <strain evidence="16 17">LMG 18435</strain>
    </source>
</reference>
<evidence type="ECO:0000256" key="12">
    <source>
        <dbReference type="ARBA" id="ARBA00047880"/>
    </source>
</evidence>
<feature type="domain" description="Riboflavin kinase" evidence="15">
    <location>
        <begin position="187"/>
        <end position="314"/>
    </location>
</feature>
<dbReference type="UniPathway" id="UPA00277">
    <property type="reaction ID" value="UER00407"/>
</dbReference>
<dbReference type="InterPro" id="IPR015864">
    <property type="entry name" value="FAD_synthase"/>
</dbReference>
<name>A0A0Q3TKT4_9BACI</name>
<keyword evidence="7 14" id="KW-0547">Nucleotide-binding</keyword>
<dbReference type="RefSeq" id="WP_055740369.1">
    <property type="nucleotide sequence ID" value="NZ_JAAIWL010000003.1"/>
</dbReference>
<dbReference type="PATRIC" id="fig|157838.3.peg.3230"/>
<evidence type="ECO:0000313" key="17">
    <source>
        <dbReference type="Proteomes" id="UP000051888"/>
    </source>
</evidence>
<keyword evidence="5 14" id="KW-0808">Transferase</keyword>
<comment type="catalytic activity">
    <reaction evidence="13 14">
        <text>FMN + ATP + H(+) = FAD + diphosphate</text>
        <dbReference type="Rhea" id="RHEA:17237"/>
        <dbReference type="ChEBI" id="CHEBI:15378"/>
        <dbReference type="ChEBI" id="CHEBI:30616"/>
        <dbReference type="ChEBI" id="CHEBI:33019"/>
        <dbReference type="ChEBI" id="CHEBI:57692"/>
        <dbReference type="ChEBI" id="CHEBI:58210"/>
        <dbReference type="EC" id="2.7.7.2"/>
    </reaction>
</comment>
<comment type="pathway">
    <text evidence="1 14">Cofactor biosynthesis; FAD biosynthesis; FAD from FMN: step 1/1.</text>
</comment>
<dbReference type="InterPro" id="IPR004821">
    <property type="entry name" value="Cyt_trans-like"/>
</dbReference>
<evidence type="ECO:0000256" key="11">
    <source>
        <dbReference type="ARBA" id="ARBA00023268"/>
    </source>
</evidence>
<dbReference type="EC" id="2.7.7.2" evidence="14"/>
<dbReference type="FunFam" id="2.40.30.30:FF:000004">
    <property type="entry name" value="Riboflavin biosynthesis protein"/>
    <property type="match status" value="1"/>
</dbReference>
<keyword evidence="11" id="KW-0511">Multifunctional enzyme</keyword>
<dbReference type="OrthoDB" id="9803667at2"/>
<dbReference type="GO" id="GO:0006747">
    <property type="term" value="P:FAD biosynthetic process"/>
    <property type="evidence" value="ECO:0007669"/>
    <property type="project" value="UniProtKB-UniRule"/>
</dbReference>
<keyword evidence="4 14" id="KW-0288">FMN</keyword>
<dbReference type="Pfam" id="PF01687">
    <property type="entry name" value="Flavokinase"/>
    <property type="match status" value="1"/>
</dbReference>
<dbReference type="GO" id="GO:0003919">
    <property type="term" value="F:FMN adenylyltransferase activity"/>
    <property type="evidence" value="ECO:0007669"/>
    <property type="project" value="UniProtKB-UniRule"/>
</dbReference>
<dbReference type="InterPro" id="IPR014729">
    <property type="entry name" value="Rossmann-like_a/b/a_fold"/>
</dbReference>
<dbReference type="AlphaFoldDB" id="A0A0Q3TKT4"/>
<evidence type="ECO:0000256" key="4">
    <source>
        <dbReference type="ARBA" id="ARBA00022643"/>
    </source>
</evidence>
<proteinExistence type="inferred from homology"/>
<dbReference type="NCBIfam" id="NF004162">
    <property type="entry name" value="PRK05627.1-5"/>
    <property type="match status" value="1"/>
</dbReference>
<dbReference type="CDD" id="cd02064">
    <property type="entry name" value="FAD_synthetase_N"/>
    <property type="match status" value="1"/>
</dbReference>
<evidence type="ECO:0000256" key="2">
    <source>
        <dbReference type="ARBA" id="ARBA00005201"/>
    </source>
</evidence>
<evidence type="ECO:0000313" key="16">
    <source>
        <dbReference type="EMBL" id="KQL54592.1"/>
    </source>
</evidence>
<dbReference type="SMART" id="SM00904">
    <property type="entry name" value="Flavokinase"/>
    <property type="match status" value="1"/>
</dbReference>
<dbReference type="GO" id="GO:0005524">
    <property type="term" value="F:ATP binding"/>
    <property type="evidence" value="ECO:0007669"/>
    <property type="project" value="UniProtKB-UniRule"/>
</dbReference>
<evidence type="ECO:0000256" key="1">
    <source>
        <dbReference type="ARBA" id="ARBA00004726"/>
    </source>
</evidence>
<evidence type="ECO:0000256" key="8">
    <source>
        <dbReference type="ARBA" id="ARBA00022777"/>
    </source>
</evidence>
<evidence type="ECO:0000256" key="3">
    <source>
        <dbReference type="ARBA" id="ARBA00022630"/>
    </source>
</evidence>
<dbReference type="GO" id="GO:0009398">
    <property type="term" value="P:FMN biosynthetic process"/>
    <property type="evidence" value="ECO:0007669"/>
    <property type="project" value="UniProtKB-UniRule"/>
</dbReference>
<dbReference type="PIRSF" id="PIRSF004491">
    <property type="entry name" value="FAD_Synth"/>
    <property type="match status" value="1"/>
</dbReference>
<protein>
    <recommendedName>
        <fullName evidence="14">Riboflavin biosynthesis protein</fullName>
    </recommendedName>
    <domain>
        <recommendedName>
            <fullName evidence="14">Riboflavin kinase</fullName>
            <ecNumber evidence="14">2.7.1.26</ecNumber>
        </recommendedName>
        <alternativeName>
            <fullName evidence="14">Flavokinase</fullName>
        </alternativeName>
    </domain>
    <domain>
        <recommendedName>
            <fullName evidence="14">FMN adenylyltransferase</fullName>
            <ecNumber evidence="14">2.7.7.2</ecNumber>
        </recommendedName>
        <alternativeName>
            <fullName evidence="14">FAD pyrophosphorylase</fullName>
        </alternativeName>
        <alternativeName>
            <fullName evidence="14">FAD synthase</fullName>
        </alternativeName>
    </domain>
</protein>
<dbReference type="GO" id="GO:0009231">
    <property type="term" value="P:riboflavin biosynthetic process"/>
    <property type="evidence" value="ECO:0007669"/>
    <property type="project" value="InterPro"/>
</dbReference>
<dbReference type="STRING" id="157838.AN964_14525"/>
<dbReference type="NCBIfam" id="TIGR00125">
    <property type="entry name" value="cyt_tran_rel"/>
    <property type="match status" value="1"/>
</dbReference>
<gene>
    <name evidence="16" type="ORF">AN964_14525</name>
</gene>
<dbReference type="InterPro" id="IPR023465">
    <property type="entry name" value="Riboflavin_kinase_dom_sf"/>
</dbReference>
<evidence type="ECO:0000256" key="9">
    <source>
        <dbReference type="ARBA" id="ARBA00022827"/>
    </source>
</evidence>
<sequence length="318" mass="36216">MKVLTVHHPHSFARTDFPPLVMALGYFDGIHLGHQKVIKTAKKIADERHWKSAVMTFDPHPSVVLSTKHKHVEHITPLEEKIRLIEELEIDYLFIVRFTSSFASLDPQEFVKQYIVGLNVQHVVAGFDFTYGKFGKGNMETMQIHSNNQFGCTTIDKLVHQDGAEKVSSTLTRKRLNEGDVTGAYDLLGRYYRTAGIVVHGEKRGRQIGFPTANIKLNGEYIVPQNGVYAVKLFVGNQWFSGVCNVGVKPTFNNPDEYKRSIEVHIIGFDQSIYGEEVIVEWHIRIRDEKKFDGIEALKVQIANDKQTAIEYFAQLNQ</sequence>
<dbReference type="NCBIfam" id="NF004161">
    <property type="entry name" value="PRK05627.1-4"/>
    <property type="match status" value="1"/>
</dbReference>
<dbReference type="FunFam" id="3.40.50.620:FF:000021">
    <property type="entry name" value="Riboflavin biosynthesis protein"/>
    <property type="match status" value="1"/>
</dbReference>
<evidence type="ECO:0000256" key="13">
    <source>
        <dbReference type="ARBA" id="ARBA00049494"/>
    </source>
</evidence>
<accession>A0A0Q3TKT4</accession>
<evidence type="ECO:0000256" key="14">
    <source>
        <dbReference type="PIRNR" id="PIRNR004491"/>
    </source>
</evidence>
<dbReference type="PANTHER" id="PTHR22749:SF6">
    <property type="entry name" value="RIBOFLAVIN KINASE"/>
    <property type="match status" value="1"/>
</dbReference>